<dbReference type="InterPro" id="IPR039650">
    <property type="entry name" value="HdrA-like"/>
</dbReference>
<reference evidence="10" key="1">
    <citation type="journal article" date="2014" name="Front. Microbiol.">
        <title>High frequency of phylogenetically diverse reductive dehalogenase-homologous genes in deep subseafloor sedimentary metagenomes.</title>
        <authorList>
            <person name="Kawai M."/>
            <person name="Futagami T."/>
            <person name="Toyoda A."/>
            <person name="Takaki Y."/>
            <person name="Nishi S."/>
            <person name="Hori S."/>
            <person name="Arai W."/>
            <person name="Tsubouchi T."/>
            <person name="Morono Y."/>
            <person name="Uchiyama I."/>
            <person name="Ito T."/>
            <person name="Fujiyama A."/>
            <person name="Inagaki F."/>
            <person name="Takami H."/>
        </authorList>
    </citation>
    <scope>NUCLEOTIDE SEQUENCE</scope>
    <source>
        <strain evidence="10">Expedition CK06-06</strain>
    </source>
</reference>
<evidence type="ECO:0000256" key="4">
    <source>
        <dbReference type="ARBA" id="ARBA00022723"/>
    </source>
</evidence>
<sequence>MVANLDASSKAGSVLIVGAGIGGMGSAQLLAQMGYKVYLLDSAPGIGGSMHLLDRTFPTDSCGICIMSPDQPSYCPTLECGMHPNIEILSYAEVESLEGEAGDFRALVKHRPRYVDIIGCNNCGLCVEVCPVERPDDHEGRLHEVKAIYRPPTRAVPDTYVIDMDYCTRCGKCVEVCPTEAIDLGMAARRSEIEVGAVILSPGYRAFDARIKGEFGYGYYDNVLTSIEFERMVSLTGSTQAHLVRPSDGAAPRRVAFIQCVGSRD</sequence>
<gene>
    <name evidence="10" type="ORF">S01H1_20571</name>
</gene>
<dbReference type="InterPro" id="IPR017896">
    <property type="entry name" value="4Fe4S_Fe-S-bd"/>
</dbReference>
<dbReference type="Pfam" id="PF13450">
    <property type="entry name" value="NAD_binding_8"/>
    <property type="match status" value="1"/>
</dbReference>
<dbReference type="PROSITE" id="PS00198">
    <property type="entry name" value="4FE4S_FER_1"/>
    <property type="match status" value="1"/>
</dbReference>
<name>X0UI36_9ZZZZ</name>
<dbReference type="AlphaFoldDB" id="X0UI36"/>
<evidence type="ECO:0000256" key="2">
    <source>
        <dbReference type="ARBA" id="ARBA00006561"/>
    </source>
</evidence>
<dbReference type="InterPro" id="IPR017900">
    <property type="entry name" value="4Fe4S_Fe_S_CS"/>
</dbReference>
<comment type="cofactor">
    <cofactor evidence="1">
        <name>FAD</name>
        <dbReference type="ChEBI" id="CHEBI:57692"/>
    </cofactor>
</comment>
<accession>X0UI36</accession>
<protein>
    <recommendedName>
        <fullName evidence="9">4Fe-4S ferredoxin-type domain-containing protein</fullName>
    </recommendedName>
</protein>
<evidence type="ECO:0000256" key="6">
    <source>
        <dbReference type="ARBA" id="ARBA00023002"/>
    </source>
</evidence>
<keyword evidence="5" id="KW-0274">FAD</keyword>
<dbReference type="Pfam" id="PF00037">
    <property type="entry name" value="Fer4"/>
    <property type="match status" value="1"/>
</dbReference>
<keyword evidence="8" id="KW-0411">Iron-sulfur</keyword>
<dbReference type="Pfam" id="PF12800">
    <property type="entry name" value="Fer4_4"/>
    <property type="match status" value="1"/>
</dbReference>
<dbReference type="EMBL" id="BARS01011276">
    <property type="protein sequence ID" value="GAF88185.1"/>
    <property type="molecule type" value="Genomic_DNA"/>
</dbReference>
<dbReference type="Gene3D" id="3.30.70.3270">
    <property type="match status" value="1"/>
</dbReference>
<dbReference type="SUPFAM" id="SSF54862">
    <property type="entry name" value="4Fe-4S ferredoxins"/>
    <property type="match status" value="1"/>
</dbReference>
<feature type="domain" description="4Fe-4S ferredoxin-type" evidence="9">
    <location>
        <begin position="158"/>
        <end position="187"/>
    </location>
</feature>
<evidence type="ECO:0000256" key="8">
    <source>
        <dbReference type="ARBA" id="ARBA00023014"/>
    </source>
</evidence>
<dbReference type="PROSITE" id="PS51379">
    <property type="entry name" value="4FE4S_FER_2"/>
    <property type="match status" value="2"/>
</dbReference>
<dbReference type="InterPro" id="IPR036188">
    <property type="entry name" value="FAD/NAD-bd_sf"/>
</dbReference>
<evidence type="ECO:0000256" key="7">
    <source>
        <dbReference type="ARBA" id="ARBA00023004"/>
    </source>
</evidence>
<keyword evidence="5" id="KW-0285">Flavoprotein</keyword>
<organism evidence="10">
    <name type="scientific">marine sediment metagenome</name>
    <dbReference type="NCBI Taxonomy" id="412755"/>
    <lineage>
        <taxon>unclassified sequences</taxon>
        <taxon>metagenomes</taxon>
        <taxon>ecological metagenomes</taxon>
    </lineage>
</organism>
<feature type="non-terminal residue" evidence="10">
    <location>
        <position position="265"/>
    </location>
</feature>
<feature type="domain" description="4Fe-4S ferredoxin-type" evidence="9">
    <location>
        <begin position="110"/>
        <end position="140"/>
    </location>
</feature>
<keyword evidence="4" id="KW-0479">Metal-binding</keyword>
<dbReference type="PANTHER" id="PTHR43498:SF1">
    <property type="entry name" value="COB--COM HETERODISULFIDE REDUCTASE IRON-SULFUR SUBUNIT A"/>
    <property type="match status" value="1"/>
</dbReference>
<keyword evidence="3" id="KW-0004">4Fe-4S</keyword>
<proteinExistence type="inferred from homology"/>
<dbReference type="GO" id="GO:0046872">
    <property type="term" value="F:metal ion binding"/>
    <property type="evidence" value="ECO:0007669"/>
    <property type="project" value="UniProtKB-KW"/>
</dbReference>
<comment type="similarity">
    <text evidence="2">Belongs to the HdrA family.</text>
</comment>
<comment type="caution">
    <text evidence="10">The sequence shown here is derived from an EMBL/GenBank/DDBJ whole genome shotgun (WGS) entry which is preliminary data.</text>
</comment>
<dbReference type="GO" id="GO:0016491">
    <property type="term" value="F:oxidoreductase activity"/>
    <property type="evidence" value="ECO:0007669"/>
    <property type="project" value="UniProtKB-KW"/>
</dbReference>
<evidence type="ECO:0000256" key="5">
    <source>
        <dbReference type="ARBA" id="ARBA00022827"/>
    </source>
</evidence>
<dbReference type="PANTHER" id="PTHR43498">
    <property type="entry name" value="FERREDOXIN:COB-COM HETERODISULFIDE REDUCTASE SUBUNIT A"/>
    <property type="match status" value="1"/>
</dbReference>
<evidence type="ECO:0000256" key="1">
    <source>
        <dbReference type="ARBA" id="ARBA00001974"/>
    </source>
</evidence>
<dbReference type="Gene3D" id="3.50.50.60">
    <property type="entry name" value="FAD/NAD(P)-binding domain"/>
    <property type="match status" value="1"/>
</dbReference>
<keyword evidence="7" id="KW-0408">Iron</keyword>
<dbReference type="SUPFAM" id="SSF51905">
    <property type="entry name" value="FAD/NAD(P)-binding domain"/>
    <property type="match status" value="1"/>
</dbReference>
<evidence type="ECO:0000259" key="9">
    <source>
        <dbReference type="PROSITE" id="PS51379"/>
    </source>
</evidence>
<keyword evidence="6" id="KW-0560">Oxidoreductase</keyword>
<dbReference type="GO" id="GO:0051539">
    <property type="term" value="F:4 iron, 4 sulfur cluster binding"/>
    <property type="evidence" value="ECO:0007669"/>
    <property type="project" value="UniProtKB-KW"/>
</dbReference>
<evidence type="ECO:0000256" key="3">
    <source>
        <dbReference type="ARBA" id="ARBA00022485"/>
    </source>
</evidence>
<evidence type="ECO:0000313" key="10">
    <source>
        <dbReference type="EMBL" id="GAF88185.1"/>
    </source>
</evidence>